<evidence type="ECO:0000259" key="4">
    <source>
        <dbReference type="PROSITE" id="PS51118"/>
    </source>
</evidence>
<evidence type="ECO:0000313" key="5">
    <source>
        <dbReference type="EMBL" id="NHO65940.1"/>
    </source>
</evidence>
<dbReference type="InterPro" id="IPR002577">
    <property type="entry name" value="HTH_HxlR"/>
</dbReference>
<reference evidence="5" key="1">
    <citation type="submission" date="2020-03" db="EMBL/GenBank/DDBJ databases">
        <authorList>
            <person name="Guo F."/>
        </authorList>
    </citation>
    <scope>NUCLEOTIDE SEQUENCE</scope>
    <source>
        <strain evidence="5">JCM 30134</strain>
    </source>
</reference>
<dbReference type="AlphaFoldDB" id="A0A9E5JWR9"/>
<dbReference type="SUPFAM" id="SSF46785">
    <property type="entry name" value="Winged helix' DNA-binding domain"/>
    <property type="match status" value="1"/>
</dbReference>
<keyword evidence="2" id="KW-0238">DNA-binding</keyword>
<accession>A0A9E5JWR9</accession>
<dbReference type="PANTHER" id="PTHR33204:SF18">
    <property type="entry name" value="TRANSCRIPTIONAL REGULATORY PROTEIN"/>
    <property type="match status" value="1"/>
</dbReference>
<dbReference type="GO" id="GO:0003677">
    <property type="term" value="F:DNA binding"/>
    <property type="evidence" value="ECO:0007669"/>
    <property type="project" value="UniProtKB-KW"/>
</dbReference>
<comment type="caution">
    <text evidence="5">The sequence shown here is derived from an EMBL/GenBank/DDBJ whole genome shotgun (WGS) entry which is preliminary data.</text>
</comment>
<evidence type="ECO:0000256" key="1">
    <source>
        <dbReference type="ARBA" id="ARBA00023015"/>
    </source>
</evidence>
<dbReference type="InterPro" id="IPR036527">
    <property type="entry name" value="SCP2_sterol-bd_dom_sf"/>
</dbReference>
<evidence type="ECO:0000256" key="3">
    <source>
        <dbReference type="ARBA" id="ARBA00023163"/>
    </source>
</evidence>
<protein>
    <submittedName>
        <fullName evidence="5">Transcriptional regulator</fullName>
    </submittedName>
</protein>
<sequence length="232" mass="26402">MGYNQFCPIAKGMEVLGEKWTLLIVRELIMGSTRFNEFQRGLPSISPTLLTKRLSAMEADGLLFKKRIPGQRGFEYFPTQACQDLFPVIEQIGIWGMQWARQQMTEDDFDLELLMLYLERSIQPDKLSGRETVIKFNFTDVKDYPNWWIVVQNGDVDVCVHDPGKEVDVYFNVCVRVMCGLWMGDISYRKAIADGALQLVGHKALTQNVTSWLQPSIFAGSQPASAILEPLL</sequence>
<feature type="domain" description="HTH hxlR-type" evidence="4">
    <location>
        <begin position="7"/>
        <end position="104"/>
    </location>
</feature>
<gene>
    <name evidence="5" type="ORF">G8770_10340</name>
</gene>
<dbReference type="Gene3D" id="3.30.1050.10">
    <property type="entry name" value="SCP2 sterol-binding domain"/>
    <property type="match status" value="1"/>
</dbReference>
<dbReference type="PANTHER" id="PTHR33204">
    <property type="entry name" value="TRANSCRIPTIONAL REGULATOR, MARR FAMILY"/>
    <property type="match status" value="1"/>
</dbReference>
<evidence type="ECO:0000313" key="6">
    <source>
        <dbReference type="Proteomes" id="UP000787472"/>
    </source>
</evidence>
<name>A0A9E5JWR9_9GAMM</name>
<dbReference type="Pfam" id="PF01638">
    <property type="entry name" value="HxlR"/>
    <property type="match status" value="1"/>
</dbReference>
<dbReference type="InterPro" id="IPR036390">
    <property type="entry name" value="WH_DNA-bd_sf"/>
</dbReference>
<keyword evidence="3" id="KW-0804">Transcription</keyword>
<dbReference type="EMBL" id="JAAONZ010000006">
    <property type="protein sequence ID" value="NHO65940.1"/>
    <property type="molecule type" value="Genomic_DNA"/>
</dbReference>
<dbReference type="PROSITE" id="PS51118">
    <property type="entry name" value="HTH_HXLR"/>
    <property type="match status" value="1"/>
</dbReference>
<keyword evidence="1" id="KW-0805">Transcription regulation</keyword>
<dbReference type="Pfam" id="PF02036">
    <property type="entry name" value="SCP2"/>
    <property type="match status" value="1"/>
</dbReference>
<proteinExistence type="predicted"/>
<dbReference type="RefSeq" id="WP_167185830.1">
    <property type="nucleotide sequence ID" value="NZ_JAAONZ010000006.1"/>
</dbReference>
<evidence type="ECO:0000256" key="2">
    <source>
        <dbReference type="ARBA" id="ARBA00023125"/>
    </source>
</evidence>
<organism evidence="5 6">
    <name type="scientific">Pseudomaricurvus hydrocarbonicus</name>
    <dbReference type="NCBI Taxonomy" id="1470433"/>
    <lineage>
        <taxon>Bacteria</taxon>
        <taxon>Pseudomonadati</taxon>
        <taxon>Pseudomonadota</taxon>
        <taxon>Gammaproteobacteria</taxon>
        <taxon>Cellvibrionales</taxon>
        <taxon>Cellvibrionaceae</taxon>
        <taxon>Pseudomaricurvus</taxon>
    </lineage>
</organism>
<keyword evidence="6" id="KW-1185">Reference proteome</keyword>
<dbReference type="InterPro" id="IPR003033">
    <property type="entry name" value="SCP2_sterol-bd_dom"/>
</dbReference>
<dbReference type="Proteomes" id="UP000787472">
    <property type="component" value="Unassembled WGS sequence"/>
</dbReference>
<dbReference type="InterPro" id="IPR036388">
    <property type="entry name" value="WH-like_DNA-bd_sf"/>
</dbReference>
<dbReference type="Gene3D" id="1.10.10.10">
    <property type="entry name" value="Winged helix-like DNA-binding domain superfamily/Winged helix DNA-binding domain"/>
    <property type="match status" value="1"/>
</dbReference>
<dbReference type="SUPFAM" id="SSF55718">
    <property type="entry name" value="SCP-like"/>
    <property type="match status" value="1"/>
</dbReference>